<evidence type="ECO:0000313" key="1">
    <source>
        <dbReference type="EMBL" id="URD72210.1"/>
    </source>
</evidence>
<proteinExistence type="predicted"/>
<name>A0A9E7J8S9_9LILI</name>
<keyword evidence="2" id="KW-1185">Reference proteome</keyword>
<dbReference type="Proteomes" id="UP001055439">
    <property type="component" value="Chromosome 1"/>
</dbReference>
<reference evidence="1" key="1">
    <citation type="submission" date="2022-05" db="EMBL/GenBank/DDBJ databases">
        <title>The Musa troglodytarum L. genome provides insights into the mechanism of non-climacteric behaviour and enrichment of carotenoids.</title>
        <authorList>
            <person name="Wang J."/>
        </authorList>
    </citation>
    <scope>NUCLEOTIDE SEQUENCE</scope>
    <source>
        <tissue evidence="1">Leaf</tissue>
    </source>
</reference>
<dbReference type="AlphaFoldDB" id="A0A9E7J8S9"/>
<organism evidence="1 2">
    <name type="scientific">Musa troglodytarum</name>
    <name type="common">fe'i banana</name>
    <dbReference type="NCBI Taxonomy" id="320322"/>
    <lineage>
        <taxon>Eukaryota</taxon>
        <taxon>Viridiplantae</taxon>
        <taxon>Streptophyta</taxon>
        <taxon>Embryophyta</taxon>
        <taxon>Tracheophyta</taxon>
        <taxon>Spermatophyta</taxon>
        <taxon>Magnoliopsida</taxon>
        <taxon>Liliopsida</taxon>
        <taxon>Zingiberales</taxon>
        <taxon>Musaceae</taxon>
        <taxon>Musa</taxon>
    </lineage>
</organism>
<protein>
    <submittedName>
        <fullName evidence="1">Uncharacterized protein</fullName>
    </submittedName>
</protein>
<accession>A0A9E7J8S9</accession>
<gene>
    <name evidence="1" type="ORF">MUK42_36269</name>
</gene>
<sequence>MVNGWAVHICPRARRHSLARNREEEELMDPTVRLERLIDHASVDNALLQLRHVISAEDDCVAIQI</sequence>
<evidence type="ECO:0000313" key="2">
    <source>
        <dbReference type="Proteomes" id="UP001055439"/>
    </source>
</evidence>
<dbReference type="EMBL" id="CP097502">
    <property type="protein sequence ID" value="URD72210.1"/>
    <property type="molecule type" value="Genomic_DNA"/>
</dbReference>